<protein>
    <recommendedName>
        <fullName evidence="10">Peptidase S1 domain-containing protein</fullName>
    </recommendedName>
</protein>
<dbReference type="InterPro" id="IPR009003">
    <property type="entry name" value="Peptidase_S1_PA"/>
</dbReference>
<dbReference type="PROSITE" id="PS50240">
    <property type="entry name" value="TRYPSIN_DOM"/>
    <property type="match status" value="1"/>
</dbReference>
<keyword evidence="7" id="KW-1015">Disulfide bond</keyword>
<evidence type="ECO:0000256" key="4">
    <source>
        <dbReference type="ARBA" id="ARBA00022670"/>
    </source>
</evidence>
<dbReference type="GO" id="GO:0005576">
    <property type="term" value="C:extracellular region"/>
    <property type="evidence" value="ECO:0007669"/>
    <property type="project" value="UniProtKB-SubCell"/>
</dbReference>
<dbReference type="InterPro" id="IPR018114">
    <property type="entry name" value="TRYPSIN_HIS"/>
</dbReference>
<proteinExistence type="inferred from homology"/>
<keyword evidence="5 8" id="KW-0378">Hydrolase</keyword>
<dbReference type="SUPFAM" id="SSF50494">
    <property type="entry name" value="Trypsin-like serine proteases"/>
    <property type="match status" value="1"/>
</dbReference>
<dbReference type="AlphaFoldDB" id="A0A8K0C6M4"/>
<evidence type="ECO:0000256" key="3">
    <source>
        <dbReference type="ARBA" id="ARBA00022525"/>
    </source>
</evidence>
<comment type="similarity">
    <text evidence="2">Belongs to the peptidase S1 family.</text>
</comment>
<dbReference type="InterPro" id="IPR033116">
    <property type="entry name" value="TRYPSIN_SER"/>
</dbReference>
<evidence type="ECO:0000259" key="10">
    <source>
        <dbReference type="PROSITE" id="PS50240"/>
    </source>
</evidence>
<dbReference type="PANTHER" id="PTHR24276:SF91">
    <property type="entry name" value="AT26814P-RELATED"/>
    <property type="match status" value="1"/>
</dbReference>
<keyword evidence="4 8" id="KW-0645">Protease</keyword>
<reference evidence="11" key="1">
    <citation type="submission" date="2019-08" db="EMBL/GenBank/DDBJ databases">
        <title>The genome of the North American firefly Photinus pyralis.</title>
        <authorList>
            <consortium name="Photinus pyralis genome working group"/>
            <person name="Fallon T.R."/>
            <person name="Sander Lower S.E."/>
            <person name="Weng J.-K."/>
        </authorList>
    </citation>
    <scope>NUCLEOTIDE SEQUENCE</scope>
    <source>
        <strain evidence="11">TRF0915ILg1</strain>
        <tissue evidence="11">Whole body</tissue>
    </source>
</reference>
<comment type="caution">
    <text evidence="11">The sequence shown here is derived from an EMBL/GenBank/DDBJ whole genome shotgun (WGS) entry which is preliminary data.</text>
</comment>
<feature type="signal peptide" evidence="9">
    <location>
        <begin position="1"/>
        <end position="16"/>
    </location>
</feature>
<dbReference type="PANTHER" id="PTHR24276">
    <property type="entry name" value="POLYSERASE-RELATED"/>
    <property type="match status" value="1"/>
</dbReference>
<evidence type="ECO:0000256" key="8">
    <source>
        <dbReference type="RuleBase" id="RU363034"/>
    </source>
</evidence>
<dbReference type="GO" id="GO:0016485">
    <property type="term" value="P:protein processing"/>
    <property type="evidence" value="ECO:0007669"/>
    <property type="project" value="UniProtKB-ARBA"/>
</dbReference>
<evidence type="ECO:0000256" key="1">
    <source>
        <dbReference type="ARBA" id="ARBA00004613"/>
    </source>
</evidence>
<keyword evidence="9" id="KW-0732">Signal</keyword>
<accession>A0A8K0C6M4</accession>
<name>A0A8K0C6M4_IGNLU</name>
<feature type="chain" id="PRO_5035439140" description="Peptidase S1 domain-containing protein" evidence="9">
    <location>
        <begin position="17"/>
        <end position="257"/>
    </location>
</feature>
<dbReference type="Gene3D" id="2.40.10.10">
    <property type="entry name" value="Trypsin-like serine proteases"/>
    <property type="match status" value="1"/>
</dbReference>
<dbReference type="GO" id="GO:0004252">
    <property type="term" value="F:serine-type endopeptidase activity"/>
    <property type="evidence" value="ECO:0007669"/>
    <property type="project" value="InterPro"/>
</dbReference>
<evidence type="ECO:0000256" key="6">
    <source>
        <dbReference type="ARBA" id="ARBA00022825"/>
    </source>
</evidence>
<dbReference type="OrthoDB" id="10059102at2759"/>
<dbReference type="FunFam" id="2.40.10.10:FF:000047">
    <property type="entry name" value="Trypsin eta"/>
    <property type="match status" value="1"/>
</dbReference>
<dbReference type="PROSITE" id="PS00134">
    <property type="entry name" value="TRYPSIN_HIS"/>
    <property type="match status" value="1"/>
</dbReference>
<feature type="domain" description="Peptidase S1" evidence="10">
    <location>
        <begin position="28"/>
        <end position="250"/>
    </location>
</feature>
<evidence type="ECO:0000256" key="2">
    <source>
        <dbReference type="ARBA" id="ARBA00007664"/>
    </source>
</evidence>
<dbReference type="SMART" id="SM00020">
    <property type="entry name" value="Tryp_SPc"/>
    <property type="match status" value="1"/>
</dbReference>
<dbReference type="InterPro" id="IPR043504">
    <property type="entry name" value="Peptidase_S1_PA_chymotrypsin"/>
</dbReference>
<dbReference type="InterPro" id="IPR050430">
    <property type="entry name" value="Peptidase_S1"/>
</dbReference>
<sequence>MLCLFVLTALVVLAAAIPPRVPMLDGRIVGGEETSIQDHKYQASLEYYDSHFCGCSIIADRWALTAAHCTDGALTAALSVRVGSSTIGSGGLVLLVTSIHQHSSFDPITLDYDISLIKLAAPANHPLTQPINLVDEEVLPDVPVVVTGWGTTSEGGSLSSTLQRVVVHTITRQQCQSSYGSLITNRMICAGGWGGKDSCQGDSGGPMAVYGGNSVQPGIVSWGRGCARPGYPGVYTNVAYFHDWITEIISKESIQLI</sequence>
<keyword evidence="12" id="KW-1185">Reference proteome</keyword>
<dbReference type="Proteomes" id="UP000801492">
    <property type="component" value="Unassembled WGS sequence"/>
</dbReference>
<dbReference type="CDD" id="cd00190">
    <property type="entry name" value="Tryp_SPc"/>
    <property type="match status" value="1"/>
</dbReference>
<evidence type="ECO:0000313" key="12">
    <source>
        <dbReference type="Proteomes" id="UP000801492"/>
    </source>
</evidence>
<dbReference type="InterPro" id="IPR001254">
    <property type="entry name" value="Trypsin_dom"/>
</dbReference>
<gene>
    <name evidence="11" type="ORF">ILUMI_26487</name>
</gene>
<dbReference type="PROSITE" id="PS00135">
    <property type="entry name" value="TRYPSIN_SER"/>
    <property type="match status" value="1"/>
</dbReference>
<organism evidence="11 12">
    <name type="scientific">Ignelater luminosus</name>
    <name type="common">Cucubano</name>
    <name type="synonym">Pyrophorus luminosus</name>
    <dbReference type="NCBI Taxonomy" id="2038154"/>
    <lineage>
        <taxon>Eukaryota</taxon>
        <taxon>Metazoa</taxon>
        <taxon>Ecdysozoa</taxon>
        <taxon>Arthropoda</taxon>
        <taxon>Hexapoda</taxon>
        <taxon>Insecta</taxon>
        <taxon>Pterygota</taxon>
        <taxon>Neoptera</taxon>
        <taxon>Endopterygota</taxon>
        <taxon>Coleoptera</taxon>
        <taxon>Polyphaga</taxon>
        <taxon>Elateriformia</taxon>
        <taxon>Elateroidea</taxon>
        <taxon>Elateridae</taxon>
        <taxon>Agrypninae</taxon>
        <taxon>Pyrophorini</taxon>
        <taxon>Ignelater</taxon>
    </lineage>
</organism>
<dbReference type="PRINTS" id="PR00722">
    <property type="entry name" value="CHYMOTRYPSIN"/>
</dbReference>
<keyword evidence="3" id="KW-0964">Secreted</keyword>
<dbReference type="Pfam" id="PF00089">
    <property type="entry name" value="Trypsin"/>
    <property type="match status" value="1"/>
</dbReference>
<evidence type="ECO:0000256" key="5">
    <source>
        <dbReference type="ARBA" id="ARBA00022801"/>
    </source>
</evidence>
<evidence type="ECO:0000256" key="9">
    <source>
        <dbReference type="SAM" id="SignalP"/>
    </source>
</evidence>
<keyword evidence="6 8" id="KW-0720">Serine protease</keyword>
<evidence type="ECO:0000313" key="11">
    <source>
        <dbReference type="EMBL" id="KAF2879681.1"/>
    </source>
</evidence>
<dbReference type="EMBL" id="VTPC01091098">
    <property type="protein sequence ID" value="KAF2879681.1"/>
    <property type="molecule type" value="Genomic_DNA"/>
</dbReference>
<evidence type="ECO:0000256" key="7">
    <source>
        <dbReference type="ARBA" id="ARBA00023157"/>
    </source>
</evidence>
<comment type="subcellular location">
    <subcellularLocation>
        <location evidence="1">Secreted</location>
    </subcellularLocation>
</comment>
<dbReference type="InterPro" id="IPR001314">
    <property type="entry name" value="Peptidase_S1A"/>
</dbReference>